<dbReference type="SUPFAM" id="SSF50118">
    <property type="entry name" value="Cell growth inhibitor/plasmid maintenance toxic component"/>
    <property type="match status" value="1"/>
</dbReference>
<evidence type="ECO:0000313" key="3">
    <source>
        <dbReference type="EMBL" id="MST87788.1"/>
    </source>
</evidence>
<dbReference type="PANTHER" id="PTHR33988">
    <property type="entry name" value="ENDORIBONUCLEASE MAZF-RELATED"/>
    <property type="match status" value="1"/>
</dbReference>
<dbReference type="Proteomes" id="UP000438120">
    <property type="component" value="Unassembled WGS sequence"/>
</dbReference>
<dbReference type="Pfam" id="PF02452">
    <property type="entry name" value="PemK_toxin"/>
    <property type="match status" value="1"/>
</dbReference>
<dbReference type="InterPro" id="IPR011067">
    <property type="entry name" value="Plasmid_toxin/cell-grow_inhib"/>
</dbReference>
<dbReference type="GO" id="GO:0004521">
    <property type="term" value="F:RNA endonuclease activity"/>
    <property type="evidence" value="ECO:0007669"/>
    <property type="project" value="TreeGrafter"/>
</dbReference>
<dbReference type="EMBL" id="VUMX01000035">
    <property type="protein sequence ID" value="MST87788.1"/>
    <property type="molecule type" value="Genomic_DNA"/>
</dbReference>
<protein>
    <submittedName>
        <fullName evidence="3">Type II toxin-antitoxin system PemK/MazF family toxin</fullName>
    </submittedName>
</protein>
<dbReference type="InterPro" id="IPR003477">
    <property type="entry name" value="PemK-like"/>
</dbReference>
<organism evidence="3 4">
    <name type="scientific">Lactobacillus porci</name>
    <dbReference type="NCBI Taxonomy" id="2012477"/>
    <lineage>
        <taxon>Bacteria</taxon>
        <taxon>Bacillati</taxon>
        <taxon>Bacillota</taxon>
        <taxon>Bacilli</taxon>
        <taxon>Lactobacillales</taxon>
        <taxon>Lactobacillaceae</taxon>
        <taxon>Lactobacillus</taxon>
    </lineage>
</organism>
<keyword evidence="2" id="KW-1277">Toxin-antitoxin system</keyword>
<reference evidence="3 4" key="1">
    <citation type="submission" date="2019-08" db="EMBL/GenBank/DDBJ databases">
        <title>In-depth cultivation of the pig gut microbiome towards novel bacterial diversity and tailored functional studies.</title>
        <authorList>
            <person name="Wylensek D."/>
            <person name="Hitch T.C.A."/>
            <person name="Clavel T."/>
        </authorList>
    </citation>
    <scope>NUCLEOTIDE SEQUENCE [LARGE SCALE GENOMIC DNA]</scope>
    <source>
        <strain evidence="3 4">Bifido-178-WT-2B</strain>
    </source>
</reference>
<gene>
    <name evidence="3" type="ORF">FYJ62_09255</name>
</gene>
<dbReference type="GO" id="GO:0006402">
    <property type="term" value="P:mRNA catabolic process"/>
    <property type="evidence" value="ECO:0007669"/>
    <property type="project" value="TreeGrafter"/>
</dbReference>
<dbReference type="AlphaFoldDB" id="A0A6A8MG76"/>
<evidence type="ECO:0000256" key="2">
    <source>
        <dbReference type="ARBA" id="ARBA00022649"/>
    </source>
</evidence>
<dbReference type="Gene3D" id="2.30.30.110">
    <property type="match status" value="1"/>
</dbReference>
<name>A0A6A8MG76_9LACO</name>
<comment type="similarity">
    <text evidence="1">Belongs to the PemK/MazF family.</text>
</comment>
<sequence>MTTMNGSQSAYIPDRQDIIWIDFDPSLGKEIRKRRPAVVLSSKKYSKVSGLTIVAPITHASNNQLRQLFLPVQMKSIDGYVNTLQFYTLDYRKRNAEYVGMLPTATFAMAQQRIVSLITK</sequence>
<proteinExistence type="inferred from homology"/>
<accession>A0A6A8MG76</accession>
<dbReference type="RefSeq" id="WP_154549401.1">
    <property type="nucleotide sequence ID" value="NZ_JBKZBY010000030.1"/>
</dbReference>
<dbReference type="GO" id="GO:0003677">
    <property type="term" value="F:DNA binding"/>
    <property type="evidence" value="ECO:0007669"/>
    <property type="project" value="InterPro"/>
</dbReference>
<comment type="caution">
    <text evidence="3">The sequence shown here is derived from an EMBL/GenBank/DDBJ whole genome shotgun (WGS) entry which is preliminary data.</text>
</comment>
<evidence type="ECO:0000313" key="4">
    <source>
        <dbReference type="Proteomes" id="UP000438120"/>
    </source>
</evidence>
<evidence type="ECO:0000256" key="1">
    <source>
        <dbReference type="ARBA" id="ARBA00007521"/>
    </source>
</evidence>
<dbReference type="GO" id="GO:0016075">
    <property type="term" value="P:rRNA catabolic process"/>
    <property type="evidence" value="ECO:0007669"/>
    <property type="project" value="TreeGrafter"/>
</dbReference>
<keyword evidence="4" id="KW-1185">Reference proteome</keyword>
<dbReference type="OrthoDB" id="9808744at2"/>
<dbReference type="PANTHER" id="PTHR33988:SF3">
    <property type="entry name" value="ENDORIBONUCLEASE TOXIN CHPB-RELATED"/>
    <property type="match status" value="1"/>
</dbReference>